<keyword evidence="2" id="KW-1133">Transmembrane helix</keyword>
<dbReference type="GO" id="GO:0016851">
    <property type="term" value="F:magnesium chelatase activity"/>
    <property type="evidence" value="ECO:0007669"/>
    <property type="project" value="UniProtKB-EC"/>
</dbReference>
<name>A0A7U3YPN9_DESPD</name>
<dbReference type="EC" id="6.6.1.1" evidence="5"/>
<evidence type="ECO:0000256" key="2">
    <source>
        <dbReference type="SAM" id="Phobius"/>
    </source>
</evidence>
<proteinExistence type="predicted"/>
<feature type="compositionally biased region" description="Basic and acidic residues" evidence="1">
    <location>
        <begin position="1282"/>
        <end position="1292"/>
    </location>
</feature>
<dbReference type="PANTHER" id="PTHR44119">
    <property type="entry name" value="MAGNESIUM-CHELATASE SUBUNIT CHLH, CHLOROPLASTIC"/>
    <property type="match status" value="1"/>
</dbReference>
<dbReference type="PANTHER" id="PTHR44119:SF4">
    <property type="entry name" value="AEROBIC COBALTOCHELATASE SUBUNIT COBN"/>
    <property type="match status" value="1"/>
</dbReference>
<accession>A0A7U3YPN9</accession>
<dbReference type="InterPro" id="IPR003672">
    <property type="entry name" value="CobN/Mg_chltase"/>
</dbReference>
<gene>
    <name evidence="5" type="ordered locus">Despr_3123</name>
</gene>
<keyword evidence="2" id="KW-0472">Membrane</keyword>
<evidence type="ECO:0000313" key="6">
    <source>
        <dbReference type="Proteomes" id="UP000006365"/>
    </source>
</evidence>
<feature type="domain" description="CobN/magnesium chelatase" evidence="4">
    <location>
        <begin position="721"/>
        <end position="1148"/>
    </location>
</feature>
<keyword evidence="5" id="KW-0436">Ligase</keyword>
<dbReference type="CDD" id="cd10150">
    <property type="entry name" value="CobN_like"/>
    <property type="match status" value="1"/>
</dbReference>
<keyword evidence="2" id="KW-0812">Transmembrane</keyword>
<dbReference type="KEGG" id="dpr:Despr_3123"/>
<dbReference type="RefSeq" id="WP_015725780.1">
    <property type="nucleotide sequence ID" value="NC_014972.1"/>
</dbReference>
<feature type="chain" id="PRO_5031187377" evidence="3">
    <location>
        <begin position="21"/>
        <end position="1323"/>
    </location>
</feature>
<organism evidence="5 6">
    <name type="scientific">Desulfobulbus propionicus (strain ATCC 33891 / DSM 2032 / VKM B-1956 / 1pr3)</name>
    <dbReference type="NCBI Taxonomy" id="577650"/>
    <lineage>
        <taxon>Bacteria</taxon>
        <taxon>Pseudomonadati</taxon>
        <taxon>Thermodesulfobacteriota</taxon>
        <taxon>Desulfobulbia</taxon>
        <taxon>Desulfobulbales</taxon>
        <taxon>Desulfobulbaceae</taxon>
        <taxon>Desulfobulbus</taxon>
    </lineage>
</organism>
<keyword evidence="3" id="KW-0732">Signal</keyword>
<evidence type="ECO:0000256" key="1">
    <source>
        <dbReference type="SAM" id="MobiDB-lite"/>
    </source>
</evidence>
<keyword evidence="6" id="KW-1185">Reference proteome</keyword>
<feature type="compositionally biased region" description="Basic and acidic residues" evidence="1">
    <location>
        <begin position="1261"/>
        <end position="1274"/>
    </location>
</feature>
<dbReference type="EMBL" id="CP002364">
    <property type="protein sequence ID" value="ADW19255.1"/>
    <property type="molecule type" value="Genomic_DNA"/>
</dbReference>
<feature type="transmembrane region" description="Helical" evidence="2">
    <location>
        <begin position="1299"/>
        <end position="1317"/>
    </location>
</feature>
<feature type="signal peptide" evidence="3">
    <location>
        <begin position="1"/>
        <end position="20"/>
    </location>
</feature>
<feature type="domain" description="CobN/magnesium chelatase" evidence="4">
    <location>
        <begin position="126"/>
        <end position="715"/>
    </location>
</feature>
<evidence type="ECO:0000313" key="5">
    <source>
        <dbReference type="EMBL" id="ADW19255.1"/>
    </source>
</evidence>
<dbReference type="Pfam" id="PF02514">
    <property type="entry name" value="CobN-Mg_chel"/>
    <property type="match status" value="2"/>
</dbReference>
<dbReference type="Proteomes" id="UP000006365">
    <property type="component" value="Chromosome"/>
</dbReference>
<protein>
    <submittedName>
        <fullName evidence="5">Magnesium chelatase</fullName>
        <ecNumber evidence="5">6.6.1.1</ecNumber>
    </submittedName>
</protein>
<reference evidence="5 6" key="1">
    <citation type="journal article" date="2011" name="Stand. Genomic Sci.">
        <title>Complete genome sequence of Desulfobulbus propionicus type strain (1pr3).</title>
        <authorList>
            <person name="Pagani I."/>
            <person name="Lapidus A."/>
            <person name="Nolan M."/>
            <person name="Lucas S."/>
            <person name="Hammon N."/>
            <person name="Deshpande S."/>
            <person name="Cheng J.F."/>
            <person name="Chertkov O."/>
            <person name="Davenport K."/>
            <person name="Tapia R."/>
            <person name="Han C."/>
            <person name="Goodwin L."/>
            <person name="Pitluck S."/>
            <person name="Liolios K."/>
            <person name="Mavromatis K."/>
            <person name="Ivanova N."/>
            <person name="Mikhailova N."/>
            <person name="Pati A."/>
            <person name="Chen A."/>
            <person name="Palaniappan K."/>
            <person name="Land M."/>
            <person name="Hauser L."/>
            <person name="Chang Y.J."/>
            <person name="Jeffries C.D."/>
            <person name="Detter J.C."/>
            <person name="Brambilla E."/>
            <person name="Kannan K.P."/>
            <person name="Djao O.D."/>
            <person name="Rohde M."/>
            <person name="Pukall R."/>
            <person name="Spring S."/>
            <person name="Goker M."/>
            <person name="Sikorski J."/>
            <person name="Woyke T."/>
            <person name="Bristow J."/>
            <person name="Eisen J.A."/>
            <person name="Markowitz V."/>
            <person name="Hugenholtz P."/>
            <person name="Kyrpides N.C."/>
            <person name="Klenk H.P."/>
        </authorList>
    </citation>
    <scope>NUCLEOTIDE SEQUENCE [LARGE SCALE GENOMIC DNA]</scope>
    <source>
        <strain evidence="6">ATCC 33891 / DSM 2032 / 1pr3</strain>
    </source>
</reference>
<evidence type="ECO:0000259" key="4">
    <source>
        <dbReference type="Pfam" id="PF02514"/>
    </source>
</evidence>
<evidence type="ECO:0000256" key="3">
    <source>
        <dbReference type="SAM" id="SignalP"/>
    </source>
</evidence>
<feature type="region of interest" description="Disordered" evidence="1">
    <location>
        <begin position="1229"/>
        <end position="1294"/>
    </location>
</feature>
<sequence>MNRLCLLVLLLLGWVQSAPAMPTAKVAILEIDINGYQLQQAIGALELPPAIETRFFTLEDLEHDPRAKDFVRESSVVLVNVMANQLASYMIDQQLLTGRAVYGLNQASNPEELTKKGFVFDREIMAYYRHMSLANMVNLVRLAAHRHIDQAISYQPVEILPEICLHHPDAPRTFTTVADYLAWDRQRPGYQADRPRVAILEYNNSLKVGQVEAVDKLIRRLEAGGLAVLPCFGSLQQTLTQYLQPIDGKPPVDLVLAFTLKFASALNEEVRIALERLNVPLFNVISTYAETVDEWRQSPVGISPMASAWAVATPEFSGAIEPTVLLGKQQLVDPLSGRKLYVSETVDEAIDFLIPRLHNWAALQRMANPDKKVAILYYNHSQGKQNIAAAYLNVFRSLQTILARMQAEGYRIDKPERLNEEQIQQLVLASGRNIGSWAPGELDNLLASGGVEQVSIEEYTTWFERLPGAFKKPVIAQWGQPKDCAIMTRDGKLVFPMVKLGNVVLLPEPARGWSDDPMKLYHDTTLYPHHQYIAAYLWLKEKFHADAMIHLGTHATYEWLPGKQAGLAPSDPPEIMVGTIPNIYPYIVDDVGEGVQAKRRGRGVIVDHLTPPMKEADLHHEYKQLGDLFKQYETARTVGSETVPEYRNKIGQLVEKMGIAKDLRLTTMDEAAMEKIHLYLHEIDDNSLPFGLHTFGKAYAEDATASTIELIQKQNPQADDDKIRKDLEGSPLREMNNLIRGLNGEYVPPGEGNDPLRNLAAIPTGKNFYGFSPAKVPSKAAWAVGKRAAEEMIRAKQEKEGHYPEKVGVVLWATETTRNEGVHEATILWLMGVEPVWDASDRVTGSRVVPGRELGRPRIDVLINPSGLYRDMYPEKLLFLDEAVQQALAQTDIENFLARNQVTIKKALLAKGMSEQEADEQSRFRIFTEAVGSYGNGVEEMAGASGLWDSDESISNIYLNRVQFAVGRGKWAVPVKETFTENLRGVDTAVHSRSSNVIGIIDTDDFFMYLGGMSLAVKNVRGQAPDTLVTMHRKKDELGVEDVAKTIGMEMRTRYLNPQWIEGMKRENYGGARQMADFAENLWGWQVTVRDAVGADKWQQIFEVYVEDKYGQGLAEFFDKHNPWAYQSMTARMLEAVRKGYWQADEQVTKKLAAEYATNVIQRGVACCDHTCNNPMLNQMVVNLISMPGVLSPQMVEQFKLAIEQMAKKSLEQQTAERAELITRLNEVPAGEQKQQATEPPPQQQPEQTKSNQEMQQPEPVPEKEAKATEDGKAPENVQGYKMEEIKTKDESTELSSSGIQWAASLFVLVVLALFVWGSRRRW</sequence>